<evidence type="ECO:0000313" key="4">
    <source>
        <dbReference type="Proteomes" id="UP001433071"/>
    </source>
</evidence>
<comment type="caution">
    <text evidence="3">The sequence shown here is derived from an EMBL/GenBank/DDBJ whole genome shotgun (WGS) entry which is preliminary data.</text>
</comment>
<keyword evidence="2" id="KW-0472">Membrane</keyword>
<reference evidence="3 4" key="1">
    <citation type="journal article" date="2024" name="Proc. Natl. Acad. Sci. U.S.A.">
        <title>The evolutionary genomics of adaptation to stress in wild rhizobium bacteria.</title>
        <authorList>
            <person name="Kehlet-Delgado H."/>
            <person name="Montoya A.P."/>
            <person name="Jensen K.T."/>
            <person name="Wendlandt C.E."/>
            <person name="Dexheimer C."/>
            <person name="Roberts M."/>
            <person name="Torres Martinez L."/>
            <person name="Friesen M.L."/>
            <person name="Griffitts J.S."/>
            <person name="Porter S.S."/>
        </authorList>
    </citation>
    <scope>NUCLEOTIDE SEQUENCE [LARGE SCALE GENOMIC DNA]</scope>
    <source>
        <strain evidence="3 4">M0641</strain>
    </source>
</reference>
<evidence type="ECO:0000256" key="1">
    <source>
        <dbReference type="SAM" id="MobiDB-lite"/>
    </source>
</evidence>
<accession>A0ABV1Z7I6</accession>
<feature type="region of interest" description="Disordered" evidence="1">
    <location>
        <begin position="45"/>
        <end position="92"/>
    </location>
</feature>
<name>A0ABV1Z7I6_9HYPH</name>
<protein>
    <recommendedName>
        <fullName evidence="5">Secreted protein</fullName>
    </recommendedName>
</protein>
<gene>
    <name evidence="3" type="ORF">NKI36_28190</name>
</gene>
<keyword evidence="4" id="KW-1185">Reference proteome</keyword>
<feature type="compositionally biased region" description="Basic and acidic residues" evidence="1">
    <location>
        <begin position="51"/>
        <end position="82"/>
    </location>
</feature>
<evidence type="ECO:0000256" key="2">
    <source>
        <dbReference type="SAM" id="Phobius"/>
    </source>
</evidence>
<keyword evidence="2" id="KW-1133">Transmembrane helix</keyword>
<keyword evidence="2" id="KW-0812">Transmembrane</keyword>
<organism evidence="3 4">
    <name type="scientific">Mesorhizobium caraganae</name>
    <dbReference type="NCBI Taxonomy" id="483206"/>
    <lineage>
        <taxon>Bacteria</taxon>
        <taxon>Pseudomonadati</taxon>
        <taxon>Pseudomonadota</taxon>
        <taxon>Alphaproteobacteria</taxon>
        <taxon>Hyphomicrobiales</taxon>
        <taxon>Phyllobacteriaceae</taxon>
        <taxon>Mesorhizobium</taxon>
    </lineage>
</organism>
<proteinExistence type="predicted"/>
<dbReference type="RefSeq" id="WP_352561890.1">
    <property type="nucleotide sequence ID" value="NZ_JAMYQB010000031.1"/>
</dbReference>
<evidence type="ECO:0000313" key="3">
    <source>
        <dbReference type="EMBL" id="MER9407898.1"/>
    </source>
</evidence>
<sequence length="127" mass="13652">MPNRVHSTVFCLIIALAMMFGVLGPFGYSTSHDPIAIATAVERQGGAAAQIEDHGHAHDDGVSGEQSSDHFHGHNAADHSHETASTPADFAPTVPQLERGWLNYPPTFVDPGTTFRLERPPRPFLAA</sequence>
<feature type="transmembrane region" description="Helical" evidence="2">
    <location>
        <begin position="7"/>
        <end position="28"/>
    </location>
</feature>
<dbReference type="EMBL" id="JAMYQB010000031">
    <property type="protein sequence ID" value="MER9407898.1"/>
    <property type="molecule type" value="Genomic_DNA"/>
</dbReference>
<evidence type="ECO:0008006" key="5">
    <source>
        <dbReference type="Google" id="ProtNLM"/>
    </source>
</evidence>
<dbReference type="Proteomes" id="UP001433071">
    <property type="component" value="Unassembled WGS sequence"/>
</dbReference>